<evidence type="ECO:0000313" key="2">
    <source>
        <dbReference type="Proteomes" id="UP000626786"/>
    </source>
</evidence>
<name>A0ABR8UC87_9BACL</name>
<evidence type="ECO:0000313" key="1">
    <source>
        <dbReference type="EMBL" id="MBD7985318.1"/>
    </source>
</evidence>
<reference evidence="1 2" key="1">
    <citation type="submission" date="2020-08" db="EMBL/GenBank/DDBJ databases">
        <title>A Genomic Blueprint of the Chicken Gut Microbiome.</title>
        <authorList>
            <person name="Gilroy R."/>
            <person name="Ravi A."/>
            <person name="Getino M."/>
            <person name="Pursley I."/>
            <person name="Horton D.L."/>
            <person name="Alikhan N.-F."/>
            <person name="Baker D."/>
            <person name="Gharbi K."/>
            <person name="Hall N."/>
            <person name="Watson M."/>
            <person name="Adriaenssens E.M."/>
            <person name="Foster-Nyarko E."/>
            <person name="Jarju S."/>
            <person name="Secka A."/>
            <person name="Antonio M."/>
            <person name="Oren A."/>
            <person name="Chaudhuri R."/>
            <person name="La Ragione R.M."/>
            <person name="Hildebrand F."/>
            <person name="Pallen M.J."/>
        </authorList>
    </citation>
    <scope>NUCLEOTIDE SEQUENCE [LARGE SCALE GENOMIC DNA]</scope>
    <source>
        <strain evidence="1 2">Sa2YVA2</strain>
    </source>
</reference>
<proteinExistence type="predicted"/>
<organism evidence="1 2">
    <name type="scientific">Sporosarcina quadrami</name>
    <dbReference type="NCBI Taxonomy" id="2762234"/>
    <lineage>
        <taxon>Bacteria</taxon>
        <taxon>Bacillati</taxon>
        <taxon>Bacillota</taxon>
        <taxon>Bacilli</taxon>
        <taxon>Bacillales</taxon>
        <taxon>Caryophanaceae</taxon>
        <taxon>Sporosarcina</taxon>
    </lineage>
</organism>
<comment type="caution">
    <text evidence="1">The sequence shown here is derived from an EMBL/GenBank/DDBJ whole genome shotgun (WGS) entry which is preliminary data.</text>
</comment>
<accession>A0ABR8UC87</accession>
<gene>
    <name evidence="1" type="ORF">H9649_12030</name>
</gene>
<dbReference type="RefSeq" id="WP_191695140.1">
    <property type="nucleotide sequence ID" value="NZ_JACSQN010000010.1"/>
</dbReference>
<protein>
    <submittedName>
        <fullName evidence="1">Uncharacterized protein</fullName>
    </submittedName>
</protein>
<sequence length="83" mass="9581">MTTVYVELQESLSGSLQLFVKECPFCQKRHYHGIGEWPRDSPCTYSEDGFILQGGTYDFRIDWTDPAHAELKEKYSALTDKQS</sequence>
<dbReference type="Proteomes" id="UP000626786">
    <property type="component" value="Unassembled WGS sequence"/>
</dbReference>
<keyword evidence="2" id="KW-1185">Reference proteome</keyword>
<dbReference type="EMBL" id="JACSQN010000010">
    <property type="protein sequence ID" value="MBD7985318.1"/>
    <property type="molecule type" value="Genomic_DNA"/>
</dbReference>